<name>A0A1X7HC53_9BACL</name>
<dbReference type="RefSeq" id="WP_208919394.1">
    <property type="nucleotide sequence ID" value="NZ_LT840184.1"/>
</dbReference>
<comment type="cofactor">
    <cofactor evidence="1">
        <name>Mg(2+)</name>
        <dbReference type="ChEBI" id="CHEBI:18420"/>
    </cofactor>
</comment>
<evidence type="ECO:0000313" key="4">
    <source>
        <dbReference type="EMBL" id="SMF83645.1"/>
    </source>
</evidence>
<feature type="domain" description="Nudix hydrolase" evidence="3">
    <location>
        <begin position="4"/>
        <end position="136"/>
    </location>
</feature>
<dbReference type="AlphaFoldDB" id="A0A1X7HC53"/>
<dbReference type="PROSITE" id="PS00893">
    <property type="entry name" value="NUDIX_BOX"/>
    <property type="match status" value="1"/>
</dbReference>
<evidence type="ECO:0000256" key="2">
    <source>
        <dbReference type="ARBA" id="ARBA00022801"/>
    </source>
</evidence>
<evidence type="ECO:0000256" key="1">
    <source>
        <dbReference type="ARBA" id="ARBA00001946"/>
    </source>
</evidence>
<dbReference type="EMBL" id="LT840184">
    <property type="protein sequence ID" value="SMF83645.1"/>
    <property type="molecule type" value="Genomic_DNA"/>
</dbReference>
<evidence type="ECO:0000313" key="5">
    <source>
        <dbReference type="Proteomes" id="UP000192940"/>
    </source>
</evidence>
<proteinExistence type="predicted"/>
<reference evidence="4 5" key="1">
    <citation type="submission" date="2017-04" db="EMBL/GenBank/DDBJ databases">
        <authorList>
            <person name="Afonso C.L."/>
            <person name="Miller P.J."/>
            <person name="Scott M.A."/>
            <person name="Spackman E."/>
            <person name="Goraichik I."/>
            <person name="Dimitrov K.M."/>
            <person name="Suarez D.L."/>
            <person name="Swayne D.E."/>
        </authorList>
    </citation>
    <scope>NUCLEOTIDE SEQUENCE [LARGE SCALE GENOMIC DNA]</scope>
    <source>
        <strain evidence="4 5">N3/975</strain>
    </source>
</reference>
<dbReference type="Gene3D" id="3.90.79.10">
    <property type="entry name" value="Nucleoside Triphosphate Pyrophosphohydrolase"/>
    <property type="match status" value="1"/>
</dbReference>
<keyword evidence="2" id="KW-0378">Hydrolase</keyword>
<evidence type="ECO:0000259" key="3">
    <source>
        <dbReference type="PROSITE" id="PS51462"/>
    </source>
</evidence>
<dbReference type="PANTHER" id="PTHR43046:SF14">
    <property type="entry name" value="MUTT_NUDIX FAMILY PROTEIN"/>
    <property type="match status" value="1"/>
</dbReference>
<dbReference type="InterPro" id="IPR020084">
    <property type="entry name" value="NUDIX_hydrolase_CS"/>
</dbReference>
<dbReference type="Proteomes" id="UP000192940">
    <property type="component" value="Chromosome I"/>
</dbReference>
<protein>
    <submittedName>
        <fullName evidence="4">ADP-ribose pyrophosphatase</fullName>
    </submittedName>
</protein>
<organism evidence="4 5">
    <name type="scientific">Paenibacillus uliginis N3/975</name>
    <dbReference type="NCBI Taxonomy" id="1313296"/>
    <lineage>
        <taxon>Bacteria</taxon>
        <taxon>Bacillati</taxon>
        <taxon>Bacillota</taxon>
        <taxon>Bacilli</taxon>
        <taxon>Bacillales</taxon>
        <taxon>Paenibacillaceae</taxon>
        <taxon>Paenibacillus</taxon>
    </lineage>
</organism>
<keyword evidence="5" id="KW-1185">Reference proteome</keyword>
<dbReference type="GO" id="GO:0016787">
    <property type="term" value="F:hydrolase activity"/>
    <property type="evidence" value="ECO:0007669"/>
    <property type="project" value="UniProtKB-KW"/>
</dbReference>
<dbReference type="PANTHER" id="PTHR43046">
    <property type="entry name" value="GDP-MANNOSE MANNOSYL HYDROLASE"/>
    <property type="match status" value="1"/>
</dbReference>
<dbReference type="InterPro" id="IPR015797">
    <property type="entry name" value="NUDIX_hydrolase-like_dom_sf"/>
</dbReference>
<gene>
    <name evidence="4" type="ORF">SAMN05661091_2428</name>
</gene>
<dbReference type="Pfam" id="PF00293">
    <property type="entry name" value="NUDIX"/>
    <property type="match status" value="1"/>
</dbReference>
<dbReference type="SUPFAM" id="SSF55811">
    <property type="entry name" value="Nudix"/>
    <property type="match status" value="1"/>
</dbReference>
<dbReference type="InterPro" id="IPR000086">
    <property type="entry name" value="NUDIX_hydrolase_dom"/>
</dbReference>
<sequence>MNQSLLRAEAIIIGNDGNSVFVQCDNEESFYRFPGGTVEFGETAAEAIRRELIEEFDLQSEIGSLACLNESIVEYDGKKRHDCTILHWVSIDDSLIQDSLIHNERQGIKLIWRTFEQLKQKPLYPEGILDFLIVRQEPVSHLVIRKNYDE</sequence>
<accession>A0A1X7HC53</accession>
<dbReference type="STRING" id="1313296.SAMN05661091_2428"/>
<dbReference type="PROSITE" id="PS51462">
    <property type="entry name" value="NUDIX"/>
    <property type="match status" value="1"/>
</dbReference>